<dbReference type="Proteomes" id="UP000001194">
    <property type="component" value="Unassembled WGS sequence"/>
</dbReference>
<dbReference type="KEGG" id="lbc:LACBIDRAFT_298052"/>
<keyword evidence="2" id="KW-1185">Reference proteome</keyword>
<dbReference type="GeneID" id="6077069"/>
<proteinExistence type="predicted"/>
<dbReference type="RefSeq" id="XP_001881621.1">
    <property type="nucleotide sequence ID" value="XM_001881586.1"/>
</dbReference>
<dbReference type="EMBL" id="DS547103">
    <property type="protein sequence ID" value="EDR07832.1"/>
    <property type="molecule type" value="Genomic_DNA"/>
</dbReference>
<name>B0DC54_LACBS</name>
<reference evidence="1 2" key="1">
    <citation type="journal article" date="2008" name="Nature">
        <title>The genome of Laccaria bicolor provides insights into mycorrhizal symbiosis.</title>
        <authorList>
            <person name="Martin F."/>
            <person name="Aerts A."/>
            <person name="Ahren D."/>
            <person name="Brun A."/>
            <person name="Danchin E.G.J."/>
            <person name="Duchaussoy F."/>
            <person name="Gibon J."/>
            <person name="Kohler A."/>
            <person name="Lindquist E."/>
            <person name="Pereda V."/>
            <person name="Salamov A."/>
            <person name="Shapiro H.J."/>
            <person name="Wuyts J."/>
            <person name="Blaudez D."/>
            <person name="Buee M."/>
            <person name="Brokstein P."/>
            <person name="Canbaeck B."/>
            <person name="Cohen D."/>
            <person name="Courty P.E."/>
            <person name="Coutinho P.M."/>
            <person name="Delaruelle C."/>
            <person name="Detter J.C."/>
            <person name="Deveau A."/>
            <person name="DiFazio S."/>
            <person name="Duplessis S."/>
            <person name="Fraissinet-Tachet L."/>
            <person name="Lucic E."/>
            <person name="Frey-Klett P."/>
            <person name="Fourrey C."/>
            <person name="Feussner I."/>
            <person name="Gay G."/>
            <person name="Grimwood J."/>
            <person name="Hoegger P.J."/>
            <person name="Jain P."/>
            <person name="Kilaru S."/>
            <person name="Labbe J."/>
            <person name="Lin Y.C."/>
            <person name="Legue V."/>
            <person name="Le Tacon F."/>
            <person name="Marmeisse R."/>
            <person name="Melayah D."/>
            <person name="Montanini B."/>
            <person name="Muratet M."/>
            <person name="Nehls U."/>
            <person name="Niculita-Hirzel H."/>
            <person name="Oudot-Le Secq M.P."/>
            <person name="Peter M."/>
            <person name="Quesneville H."/>
            <person name="Rajashekar B."/>
            <person name="Reich M."/>
            <person name="Rouhier N."/>
            <person name="Schmutz J."/>
            <person name="Yin T."/>
            <person name="Chalot M."/>
            <person name="Henrissat B."/>
            <person name="Kuees U."/>
            <person name="Lucas S."/>
            <person name="Van de Peer Y."/>
            <person name="Podila G.K."/>
            <person name="Polle A."/>
            <person name="Pukkila P.J."/>
            <person name="Richardson P.M."/>
            <person name="Rouze P."/>
            <person name="Sanders I.R."/>
            <person name="Stajich J.E."/>
            <person name="Tunlid A."/>
            <person name="Tuskan G."/>
            <person name="Grigoriev I.V."/>
        </authorList>
    </citation>
    <scope>NUCLEOTIDE SEQUENCE [LARGE SCALE GENOMIC DNA]</scope>
    <source>
        <strain evidence="2">S238N-H82 / ATCC MYA-4686</strain>
    </source>
</reference>
<organism evidence="2">
    <name type="scientific">Laccaria bicolor (strain S238N-H82 / ATCC MYA-4686)</name>
    <name type="common">Bicoloured deceiver</name>
    <name type="synonym">Laccaria laccata var. bicolor</name>
    <dbReference type="NCBI Taxonomy" id="486041"/>
    <lineage>
        <taxon>Eukaryota</taxon>
        <taxon>Fungi</taxon>
        <taxon>Dikarya</taxon>
        <taxon>Basidiomycota</taxon>
        <taxon>Agaricomycotina</taxon>
        <taxon>Agaricomycetes</taxon>
        <taxon>Agaricomycetidae</taxon>
        <taxon>Agaricales</taxon>
        <taxon>Agaricineae</taxon>
        <taxon>Hydnangiaceae</taxon>
        <taxon>Laccaria</taxon>
    </lineage>
</organism>
<dbReference type="InParanoid" id="B0DC54"/>
<evidence type="ECO:0000313" key="2">
    <source>
        <dbReference type="Proteomes" id="UP000001194"/>
    </source>
</evidence>
<accession>B0DC54</accession>
<dbReference type="HOGENOM" id="CLU_1147341_0_0_1"/>
<gene>
    <name evidence="1" type="ORF">LACBIDRAFT_298052</name>
</gene>
<sequence length="283" mass="31432">MFTWNRVHSHALVKESTKEVFSLVLLCTDRRPIFLHFGKYIRDSMSQIPSTYGRHETAKDLEDVEIRGPYRLAEANEDPTTFLPVVLKNGDTAPTAGLRVVDERTKGHLYVGITNLTELPLVYVLYQTVPEFWGVLQPGQRAFRYLHWINTYNIVCYPFTGNNEPTIHTHPPNRLAPNYVSLIAAASSYAFSHGASAAAAGTALAAVASIVKSPVTFGLTAESTVAPTMLNNPTFLAAFSRATAQVHSGDPFKANGQCFHIVGGIQRDQTFGEWREMQMTWQT</sequence>
<dbReference type="AlphaFoldDB" id="B0DC54"/>
<protein>
    <submittedName>
        <fullName evidence="1">Predicted protein</fullName>
    </submittedName>
</protein>
<evidence type="ECO:0000313" key="1">
    <source>
        <dbReference type="EMBL" id="EDR07832.1"/>
    </source>
</evidence>
<dbReference type="OrthoDB" id="10475366at2759"/>